<evidence type="ECO:0000313" key="1">
    <source>
        <dbReference type="EMBL" id="GAF95837.1"/>
    </source>
</evidence>
<dbReference type="AlphaFoldDB" id="X0U636"/>
<dbReference type="EMBL" id="BARS01017247">
    <property type="protein sequence ID" value="GAF95837.1"/>
    <property type="molecule type" value="Genomic_DNA"/>
</dbReference>
<organism evidence="1">
    <name type="scientific">marine sediment metagenome</name>
    <dbReference type="NCBI Taxonomy" id="412755"/>
    <lineage>
        <taxon>unclassified sequences</taxon>
        <taxon>metagenomes</taxon>
        <taxon>ecological metagenomes</taxon>
    </lineage>
</organism>
<sequence>MSSVIPAFNFLDEKKKQKDYIHMRVDGREKEMFKEFAENSPKCKDLTDLILKSVRKTITLEVMKKNVTPHNEME</sequence>
<proteinExistence type="predicted"/>
<gene>
    <name evidence="1" type="ORF">S01H1_28245</name>
</gene>
<accession>X0U636</accession>
<reference evidence="1" key="1">
    <citation type="journal article" date="2014" name="Front. Microbiol.">
        <title>High frequency of phylogenetically diverse reductive dehalogenase-homologous genes in deep subseafloor sedimentary metagenomes.</title>
        <authorList>
            <person name="Kawai M."/>
            <person name="Futagami T."/>
            <person name="Toyoda A."/>
            <person name="Takaki Y."/>
            <person name="Nishi S."/>
            <person name="Hori S."/>
            <person name="Arai W."/>
            <person name="Tsubouchi T."/>
            <person name="Morono Y."/>
            <person name="Uchiyama I."/>
            <person name="Ito T."/>
            <person name="Fujiyama A."/>
            <person name="Inagaki F."/>
            <person name="Takami H."/>
        </authorList>
    </citation>
    <scope>NUCLEOTIDE SEQUENCE</scope>
    <source>
        <strain evidence="1">Expedition CK06-06</strain>
    </source>
</reference>
<comment type="caution">
    <text evidence="1">The sequence shown here is derived from an EMBL/GenBank/DDBJ whole genome shotgun (WGS) entry which is preliminary data.</text>
</comment>
<name>X0U636_9ZZZZ</name>
<protein>
    <submittedName>
        <fullName evidence="1">Uncharacterized protein</fullName>
    </submittedName>
</protein>